<dbReference type="InterPro" id="IPR011033">
    <property type="entry name" value="PRC_barrel-like_sf"/>
</dbReference>
<feature type="domain" description="Ribosome maturation factor RimM PRC barrel" evidence="7">
    <location>
        <begin position="120"/>
        <end position="207"/>
    </location>
</feature>
<reference evidence="8 9" key="1">
    <citation type="submission" date="2017-05" db="EMBL/GenBank/DDBJ databases">
        <title>Complete and WGS of Bordetella genogroups.</title>
        <authorList>
            <person name="Spilker T."/>
            <person name="LiPuma J."/>
        </authorList>
    </citation>
    <scope>NUCLEOTIDE SEQUENCE [LARGE SCALE GENOMIC DNA]</scope>
    <source>
        <strain evidence="8 9">AU9919</strain>
    </source>
</reference>
<dbReference type="NCBIfam" id="TIGR02273">
    <property type="entry name" value="16S_RimM"/>
    <property type="match status" value="1"/>
</dbReference>
<evidence type="ECO:0000259" key="6">
    <source>
        <dbReference type="Pfam" id="PF01782"/>
    </source>
</evidence>
<dbReference type="RefSeq" id="WP_094820519.1">
    <property type="nucleotide sequence ID" value="NZ_NEVO01000005.1"/>
</dbReference>
<dbReference type="HAMAP" id="MF_00014">
    <property type="entry name" value="Ribosome_mat_RimM"/>
    <property type="match status" value="1"/>
</dbReference>
<dbReference type="Pfam" id="PF01782">
    <property type="entry name" value="RimM"/>
    <property type="match status" value="1"/>
</dbReference>
<sequence length="208" mass="22569">MPSDAITPNAAPDDLVELGRITGAYGVKGWVKVQPHSAQADGLRRAKTWWLTRLAPETARGVVTSVPTAHRVLQARPQGTAVVAQLDGVADRDQAEAMRGYTVQVPRSEFPATADDEYYWVDLIGCAFYSDAEGEPARVGIVEDVMDNGAHAILRVVLQRAPAPGAEPEPRLDPKGRPMEMLVPFVAAHILAVDLSARRIDSNWPTEI</sequence>
<dbReference type="Gene3D" id="2.40.30.60">
    <property type="entry name" value="RimM"/>
    <property type="match status" value="1"/>
</dbReference>
<evidence type="ECO:0000313" key="8">
    <source>
        <dbReference type="EMBL" id="OZI57557.1"/>
    </source>
</evidence>
<accession>A0A261U7S2</accession>
<comment type="caution">
    <text evidence="8">The sequence shown here is derived from an EMBL/GenBank/DDBJ whole genome shotgun (WGS) entry which is preliminary data.</text>
</comment>
<keyword evidence="1 5" id="KW-0963">Cytoplasm</keyword>
<dbReference type="InterPro" id="IPR009000">
    <property type="entry name" value="Transl_B-barrel_sf"/>
</dbReference>
<proteinExistence type="inferred from homology"/>
<dbReference type="Gene3D" id="2.30.30.240">
    <property type="entry name" value="PRC-barrel domain"/>
    <property type="match status" value="1"/>
</dbReference>
<evidence type="ECO:0000313" key="9">
    <source>
        <dbReference type="Proteomes" id="UP000216885"/>
    </source>
</evidence>
<dbReference type="SUPFAM" id="SSF50447">
    <property type="entry name" value="Translation proteins"/>
    <property type="match status" value="1"/>
</dbReference>
<dbReference type="InterPro" id="IPR002676">
    <property type="entry name" value="RimM_N"/>
</dbReference>
<comment type="function">
    <text evidence="5">An accessory protein needed during the final step in the assembly of 30S ribosomal subunit, possibly for assembly of the head region. Essential for efficient processing of 16S rRNA. May be needed both before and after RbfA during the maturation of 16S rRNA. It has affinity for free ribosomal 30S subunits but not for 70S ribosomes.</text>
</comment>
<keyword evidence="3 5" id="KW-0698">rRNA processing</keyword>
<dbReference type="PANTHER" id="PTHR33692">
    <property type="entry name" value="RIBOSOME MATURATION FACTOR RIMM"/>
    <property type="match status" value="1"/>
</dbReference>
<dbReference type="GO" id="GO:0042274">
    <property type="term" value="P:ribosomal small subunit biogenesis"/>
    <property type="evidence" value="ECO:0007669"/>
    <property type="project" value="UniProtKB-UniRule"/>
</dbReference>
<keyword evidence="9" id="KW-1185">Reference proteome</keyword>
<protein>
    <recommendedName>
        <fullName evidence="5">Ribosome maturation factor RimM</fullName>
    </recommendedName>
</protein>
<dbReference type="InterPro" id="IPR036976">
    <property type="entry name" value="RimM_N_sf"/>
</dbReference>
<dbReference type="InterPro" id="IPR056792">
    <property type="entry name" value="PRC_RimM"/>
</dbReference>
<evidence type="ECO:0000256" key="4">
    <source>
        <dbReference type="ARBA" id="ARBA00023186"/>
    </source>
</evidence>
<dbReference type="GO" id="GO:0005840">
    <property type="term" value="C:ribosome"/>
    <property type="evidence" value="ECO:0007669"/>
    <property type="project" value="InterPro"/>
</dbReference>
<comment type="subunit">
    <text evidence="5">Binds ribosomal protein uS19.</text>
</comment>
<dbReference type="GO" id="GO:0005737">
    <property type="term" value="C:cytoplasm"/>
    <property type="evidence" value="ECO:0007669"/>
    <property type="project" value="UniProtKB-SubCell"/>
</dbReference>
<name>A0A261U7S2_9BORD</name>
<dbReference type="AlphaFoldDB" id="A0A261U7S2"/>
<evidence type="ECO:0000256" key="2">
    <source>
        <dbReference type="ARBA" id="ARBA00022517"/>
    </source>
</evidence>
<evidence type="ECO:0000256" key="1">
    <source>
        <dbReference type="ARBA" id="ARBA00022490"/>
    </source>
</evidence>
<dbReference type="PANTHER" id="PTHR33692:SF1">
    <property type="entry name" value="RIBOSOME MATURATION FACTOR RIMM"/>
    <property type="match status" value="1"/>
</dbReference>
<dbReference type="InterPro" id="IPR011961">
    <property type="entry name" value="RimM"/>
</dbReference>
<feature type="domain" description="RimM N-terminal" evidence="6">
    <location>
        <begin position="18"/>
        <end position="108"/>
    </location>
</feature>
<dbReference type="EMBL" id="NEVQ01000012">
    <property type="protein sequence ID" value="OZI57557.1"/>
    <property type="molecule type" value="Genomic_DNA"/>
</dbReference>
<evidence type="ECO:0000256" key="5">
    <source>
        <dbReference type="HAMAP-Rule" id="MF_00014"/>
    </source>
</evidence>
<comment type="similarity">
    <text evidence="5">Belongs to the RimM family.</text>
</comment>
<dbReference type="SUPFAM" id="SSF50346">
    <property type="entry name" value="PRC-barrel domain"/>
    <property type="match status" value="1"/>
</dbReference>
<organism evidence="8 9">
    <name type="scientific">Bordetella genomosp. 4</name>
    <dbReference type="NCBI Taxonomy" id="463044"/>
    <lineage>
        <taxon>Bacteria</taxon>
        <taxon>Pseudomonadati</taxon>
        <taxon>Pseudomonadota</taxon>
        <taxon>Betaproteobacteria</taxon>
        <taxon>Burkholderiales</taxon>
        <taxon>Alcaligenaceae</taxon>
        <taxon>Bordetella</taxon>
    </lineage>
</organism>
<keyword evidence="2 5" id="KW-0690">Ribosome biogenesis</keyword>
<gene>
    <name evidence="5" type="primary">rimM</name>
    <name evidence="8" type="ORF">CAL20_09230</name>
</gene>
<dbReference type="GO" id="GO:0006364">
    <property type="term" value="P:rRNA processing"/>
    <property type="evidence" value="ECO:0007669"/>
    <property type="project" value="UniProtKB-UniRule"/>
</dbReference>
<dbReference type="GO" id="GO:0043022">
    <property type="term" value="F:ribosome binding"/>
    <property type="evidence" value="ECO:0007669"/>
    <property type="project" value="InterPro"/>
</dbReference>
<keyword evidence="4 5" id="KW-0143">Chaperone</keyword>
<dbReference type="Proteomes" id="UP000216885">
    <property type="component" value="Unassembled WGS sequence"/>
</dbReference>
<dbReference type="OrthoDB" id="9783509at2"/>
<evidence type="ECO:0000256" key="3">
    <source>
        <dbReference type="ARBA" id="ARBA00022552"/>
    </source>
</evidence>
<evidence type="ECO:0000259" key="7">
    <source>
        <dbReference type="Pfam" id="PF24986"/>
    </source>
</evidence>
<comment type="subcellular location">
    <subcellularLocation>
        <location evidence="5">Cytoplasm</location>
    </subcellularLocation>
</comment>
<dbReference type="Pfam" id="PF24986">
    <property type="entry name" value="PRC_RimM"/>
    <property type="match status" value="1"/>
</dbReference>
<comment type="domain">
    <text evidence="5">The PRC barrel domain binds ribosomal protein uS19.</text>
</comment>